<organism evidence="1 2">
    <name type="scientific">Lysinibacillus xylanilyticus</name>
    <dbReference type="NCBI Taxonomy" id="582475"/>
    <lineage>
        <taxon>Bacteria</taxon>
        <taxon>Bacillati</taxon>
        <taxon>Bacillota</taxon>
        <taxon>Bacilli</taxon>
        <taxon>Bacillales</taxon>
        <taxon>Bacillaceae</taxon>
        <taxon>Lysinibacillus</taxon>
    </lineage>
</organism>
<proteinExistence type="predicted"/>
<reference evidence="1 2" key="1">
    <citation type="submission" date="2024-07" db="EMBL/GenBank/DDBJ databases">
        <title>Characterization of a bacterium isolated from hydrolysated instant sea cucumber by whole-genome sequencing and metabolomics.</title>
        <authorList>
            <person name="Luo X."/>
            <person name="Zhang Z."/>
            <person name="Zheng Z."/>
            <person name="Zhang W."/>
            <person name="Ming T."/>
            <person name="Jiao L."/>
            <person name="Su X."/>
            <person name="Kong F."/>
            <person name="Xu J."/>
        </authorList>
    </citation>
    <scope>NUCLEOTIDE SEQUENCE [LARGE SCALE GENOMIC DNA]</scope>
    <source>
        <strain evidence="1 2">XL-2024</strain>
    </source>
</reference>
<accession>A0ABV3VWV2</accession>
<dbReference type="Proteomes" id="UP001558534">
    <property type="component" value="Unassembled WGS sequence"/>
</dbReference>
<sequence>MDDILKETIESYNDYVKKIPVGSRSIAEKLREDQITEALNSIKDFTEGVIWLIDAGNLIEKNGVTIYLDVNPIQVYLNEINDGLQIQDYNLVADLFEYEIAPFFSDLKAIVSAPTA</sequence>
<evidence type="ECO:0000313" key="2">
    <source>
        <dbReference type="Proteomes" id="UP001558534"/>
    </source>
</evidence>
<evidence type="ECO:0000313" key="1">
    <source>
        <dbReference type="EMBL" id="MEX3745387.1"/>
    </source>
</evidence>
<keyword evidence="2" id="KW-1185">Reference proteome</keyword>
<dbReference type="RefSeq" id="WP_368636272.1">
    <property type="nucleotide sequence ID" value="NZ_JBFRHK010000004.1"/>
</dbReference>
<name>A0ABV3VWV2_9BACI</name>
<gene>
    <name evidence="1" type="ORF">AB1300_09585</name>
</gene>
<comment type="caution">
    <text evidence="1">The sequence shown here is derived from an EMBL/GenBank/DDBJ whole genome shotgun (WGS) entry which is preliminary data.</text>
</comment>
<protein>
    <submittedName>
        <fullName evidence="1">Uncharacterized protein</fullName>
    </submittedName>
</protein>
<dbReference type="EMBL" id="JBFRHK010000004">
    <property type="protein sequence ID" value="MEX3745387.1"/>
    <property type="molecule type" value="Genomic_DNA"/>
</dbReference>